<dbReference type="AlphaFoldDB" id="A0A0D8XBE1"/>
<dbReference type="InterPro" id="IPR019749">
    <property type="entry name" value="Band_41_domain"/>
</dbReference>
<keyword evidence="3" id="KW-1185">Reference proteome</keyword>
<accession>A0A0D8XBE1</accession>
<dbReference type="CDD" id="cd17095">
    <property type="entry name" value="FERM_F0_kindlins"/>
    <property type="match status" value="1"/>
</dbReference>
<reference evidence="3" key="2">
    <citation type="journal article" date="2016" name="Sci. Rep.">
        <title>Dictyocaulus viviparus genome, variome and transcriptome elucidate lungworm biology and support future intervention.</title>
        <authorList>
            <person name="McNulty S.N."/>
            <person name="Strube C."/>
            <person name="Rosa B.A."/>
            <person name="Martin J.C."/>
            <person name="Tyagi R."/>
            <person name="Choi Y.J."/>
            <person name="Wang Q."/>
            <person name="Hallsworth Pepin K."/>
            <person name="Zhang X."/>
            <person name="Ozersky P."/>
            <person name="Wilson R.K."/>
            <person name="Sternberg P.W."/>
            <person name="Gasser R.B."/>
            <person name="Mitreva M."/>
        </authorList>
    </citation>
    <scope>NUCLEOTIDE SEQUENCE [LARGE SCALE GENOMIC DNA]</scope>
    <source>
        <strain evidence="3">HannoverDv2000</strain>
    </source>
</reference>
<dbReference type="InterPro" id="IPR001849">
    <property type="entry name" value="PH_domain"/>
</dbReference>
<feature type="domain" description="PH" evidence="1">
    <location>
        <begin position="461"/>
        <end position="563"/>
    </location>
</feature>
<dbReference type="GO" id="GO:0007160">
    <property type="term" value="P:cell-matrix adhesion"/>
    <property type="evidence" value="ECO:0007669"/>
    <property type="project" value="TreeGrafter"/>
</dbReference>
<dbReference type="SUPFAM" id="SSF47031">
    <property type="entry name" value="Second domain of FERM"/>
    <property type="match status" value="1"/>
</dbReference>
<dbReference type="InterPro" id="IPR019748">
    <property type="entry name" value="FERM_central"/>
</dbReference>
<dbReference type="InterPro" id="IPR019747">
    <property type="entry name" value="FERM_CS"/>
</dbReference>
<dbReference type="Proteomes" id="UP000053766">
    <property type="component" value="Unassembled WGS sequence"/>
</dbReference>
<dbReference type="GO" id="GO:0030055">
    <property type="term" value="C:cell-substrate junction"/>
    <property type="evidence" value="ECO:0007669"/>
    <property type="project" value="TreeGrafter"/>
</dbReference>
<name>A0A0D8XBE1_DICVI</name>
<dbReference type="PANTHER" id="PTHR16160:SF13">
    <property type="entry name" value="FERMITIN 2-RELATED"/>
    <property type="match status" value="1"/>
</dbReference>
<dbReference type="InterPro" id="IPR011993">
    <property type="entry name" value="PH-like_dom_sf"/>
</dbReference>
<reference evidence="2 3" key="1">
    <citation type="submission" date="2013-11" db="EMBL/GenBank/DDBJ databases">
        <title>Draft genome of the bovine lungworm Dictyocaulus viviparus.</title>
        <authorList>
            <person name="Mitreva M."/>
        </authorList>
    </citation>
    <scope>NUCLEOTIDE SEQUENCE [LARGE SCALE GENOMIC DNA]</scope>
    <source>
        <strain evidence="2 3">HannoverDv2000</strain>
    </source>
</reference>
<dbReference type="CDD" id="cd13205">
    <property type="entry name" value="FERM_C_fermitin"/>
    <property type="match status" value="1"/>
</dbReference>
<protein>
    <submittedName>
        <fullName evidence="2">FERM central domain protein</fullName>
    </submittedName>
</protein>
<dbReference type="CDD" id="cd14473">
    <property type="entry name" value="FERM_B-lobe"/>
    <property type="match status" value="2"/>
</dbReference>
<dbReference type="Gene3D" id="2.30.29.30">
    <property type="entry name" value="Pleckstrin-homology domain (PH domain)/Phosphotyrosine-binding domain (PTB)"/>
    <property type="match status" value="2"/>
</dbReference>
<evidence type="ECO:0000313" key="2">
    <source>
        <dbReference type="EMBL" id="KJH41087.1"/>
    </source>
</evidence>
<organism evidence="2 3">
    <name type="scientific">Dictyocaulus viviparus</name>
    <name type="common">Bovine lungworm</name>
    <dbReference type="NCBI Taxonomy" id="29172"/>
    <lineage>
        <taxon>Eukaryota</taxon>
        <taxon>Metazoa</taxon>
        <taxon>Ecdysozoa</taxon>
        <taxon>Nematoda</taxon>
        <taxon>Chromadorea</taxon>
        <taxon>Rhabditida</taxon>
        <taxon>Rhabditina</taxon>
        <taxon>Rhabditomorpha</taxon>
        <taxon>Strongyloidea</taxon>
        <taxon>Metastrongylidae</taxon>
        <taxon>Dictyocaulus</taxon>
    </lineage>
</organism>
<dbReference type="Pfam" id="PF00169">
    <property type="entry name" value="PH"/>
    <property type="match status" value="1"/>
</dbReference>
<dbReference type="SMART" id="SM00295">
    <property type="entry name" value="B41"/>
    <property type="match status" value="1"/>
</dbReference>
<dbReference type="EMBL" id="KN716910">
    <property type="protein sequence ID" value="KJH41087.1"/>
    <property type="molecule type" value="Genomic_DNA"/>
</dbReference>
<sequence length="774" mass="88331">MMGTTRETISAMMPRYTLSSAFAYVKGARVSLAVVSVPEALVTSGMAHLVVDGIAASDGSWSLPILVTDMNIQRSLFVRGDLHVGGLMMRLVDEIVEKFITDVTRDWSDHALWWPEKRRWLQHTRSTLDQCGVSADTKLEFTPMHKDARVQLPDNQVIEARLDFSVNAFKATQKLCRDLGIRHSEELGLKRLIPPDILRKGTYEAENSSGPQPIRPGEESIGPMTLRKATPIFASQTQIDGRMRRGQSPALSTSGHIFNAHEMGTLPRHGTLPRGASPSPGAYSGTMGRVPIMPSISFCEGLENEQFDMALVHTPRQPANRETIVFRPQNYIEKAALNRGWLDSSRSLMEQGVFEGDIVLLRFKYMTFFDLNPKASLFCFYDPVRINQLYEQAKWSILLDEFDHTEEEATLFASLQLQATLQRDSPEPEGPVKDDVDMMLDELEQNLDAAALSRRSDLMQVPELADYLKYMKPKKLAAFKGFKRAFFLFRDLYLTYYQNANEIHHSPLGHFSLKVSPDVSVSQGKYHIKLLVPTAEGMTDFVLKCDTEHQYARWMAACRLASRGKSMADSTYPQEVESIKNLLHMQSATNGKIENGTMRRSVPVKLPNDFNVEEYVSQRYIRKARNKQFLQQRIVDAHANVRQLSSTEAKLQYIRAWQALPEYGMHYFIVRFRNGRKADLIGVAINRLVKMNMDNGESIKTWRFSNMKKWHVNWEIRHLKIQFEDEDIEFKPLSADCKIVHEFIGGYIFLAMRSKEQNQSLNEELFHKLTGGWG</sequence>
<gene>
    <name evidence="2" type="ORF">DICVIV_12951</name>
</gene>
<evidence type="ECO:0000313" key="3">
    <source>
        <dbReference type="Proteomes" id="UP000053766"/>
    </source>
</evidence>
<dbReference type="SMART" id="SM00233">
    <property type="entry name" value="PH"/>
    <property type="match status" value="1"/>
</dbReference>
<dbReference type="PANTHER" id="PTHR16160">
    <property type="entry name" value="FERMITIN 2-RELATED"/>
    <property type="match status" value="1"/>
</dbReference>
<dbReference type="Gene3D" id="3.10.20.90">
    <property type="entry name" value="Phosphatidylinositol 3-kinase Catalytic Subunit, Chain A, domain 1"/>
    <property type="match status" value="2"/>
</dbReference>
<dbReference type="SUPFAM" id="SSF50729">
    <property type="entry name" value="PH domain-like"/>
    <property type="match status" value="2"/>
</dbReference>
<dbReference type="PROSITE" id="PS50003">
    <property type="entry name" value="PH_DOMAIN"/>
    <property type="match status" value="1"/>
</dbReference>
<dbReference type="GO" id="GO:0007229">
    <property type="term" value="P:integrin-mediated signaling pathway"/>
    <property type="evidence" value="ECO:0007669"/>
    <property type="project" value="InterPro"/>
</dbReference>
<dbReference type="Pfam" id="PF18124">
    <property type="entry name" value="Kindlin_2_N"/>
    <property type="match status" value="1"/>
</dbReference>
<dbReference type="OrthoDB" id="10057618at2759"/>
<proteinExistence type="predicted"/>
<dbReference type="PROSITE" id="PS00660">
    <property type="entry name" value="FERM_1"/>
    <property type="match status" value="1"/>
</dbReference>
<dbReference type="STRING" id="29172.A0A0D8XBE1"/>
<dbReference type="Pfam" id="PF00373">
    <property type="entry name" value="FERM_M"/>
    <property type="match status" value="1"/>
</dbReference>
<dbReference type="GO" id="GO:0005178">
    <property type="term" value="F:integrin binding"/>
    <property type="evidence" value="ECO:0007669"/>
    <property type="project" value="TreeGrafter"/>
</dbReference>
<dbReference type="InterPro" id="IPR014352">
    <property type="entry name" value="FERM/acyl-CoA-bd_prot_sf"/>
</dbReference>
<dbReference type="InterPro" id="IPR037843">
    <property type="entry name" value="Kindlin/fermitin"/>
</dbReference>
<dbReference type="InterPro" id="IPR035963">
    <property type="entry name" value="FERM_2"/>
</dbReference>
<evidence type="ECO:0000259" key="1">
    <source>
        <dbReference type="PROSITE" id="PS50003"/>
    </source>
</evidence>
<dbReference type="InterPro" id="IPR040790">
    <property type="entry name" value="Kindlin_2_N"/>
</dbReference>
<dbReference type="Gene3D" id="1.20.80.10">
    <property type="match status" value="1"/>
</dbReference>